<dbReference type="SUPFAM" id="SSF56219">
    <property type="entry name" value="DNase I-like"/>
    <property type="match status" value="1"/>
</dbReference>
<dbReference type="Pfam" id="PF03372">
    <property type="entry name" value="Exo_endo_phos"/>
    <property type="match status" value="1"/>
</dbReference>
<evidence type="ECO:0000313" key="3">
    <source>
        <dbReference type="EMBL" id="RYR18702.1"/>
    </source>
</evidence>
<protein>
    <recommendedName>
        <fullName evidence="2">Endonuclease/exonuclease/phosphatase domain-containing protein</fullName>
    </recommendedName>
</protein>
<feature type="region of interest" description="Disordered" evidence="1">
    <location>
        <begin position="290"/>
        <end position="312"/>
    </location>
</feature>
<dbReference type="Proteomes" id="UP000289738">
    <property type="component" value="Chromosome B03"/>
</dbReference>
<name>A0A444ZXE9_ARAHY</name>
<dbReference type="PANTHER" id="PTHR35218">
    <property type="entry name" value="RNASE H DOMAIN-CONTAINING PROTEIN"/>
    <property type="match status" value="1"/>
</dbReference>
<proteinExistence type="predicted"/>
<organism evidence="3 4">
    <name type="scientific">Arachis hypogaea</name>
    <name type="common">Peanut</name>
    <dbReference type="NCBI Taxonomy" id="3818"/>
    <lineage>
        <taxon>Eukaryota</taxon>
        <taxon>Viridiplantae</taxon>
        <taxon>Streptophyta</taxon>
        <taxon>Embryophyta</taxon>
        <taxon>Tracheophyta</taxon>
        <taxon>Spermatophyta</taxon>
        <taxon>Magnoliopsida</taxon>
        <taxon>eudicotyledons</taxon>
        <taxon>Gunneridae</taxon>
        <taxon>Pentapetalae</taxon>
        <taxon>rosids</taxon>
        <taxon>fabids</taxon>
        <taxon>Fabales</taxon>
        <taxon>Fabaceae</taxon>
        <taxon>Papilionoideae</taxon>
        <taxon>50 kb inversion clade</taxon>
        <taxon>dalbergioids sensu lato</taxon>
        <taxon>Dalbergieae</taxon>
        <taxon>Pterocarpus clade</taxon>
        <taxon>Arachis</taxon>
    </lineage>
</organism>
<evidence type="ECO:0000313" key="4">
    <source>
        <dbReference type="Proteomes" id="UP000289738"/>
    </source>
</evidence>
<dbReference type="GO" id="GO:0003824">
    <property type="term" value="F:catalytic activity"/>
    <property type="evidence" value="ECO:0007669"/>
    <property type="project" value="InterPro"/>
</dbReference>
<dbReference type="Gene3D" id="3.60.10.10">
    <property type="entry name" value="Endonuclease/exonuclease/phosphatase"/>
    <property type="match status" value="1"/>
</dbReference>
<comment type="caution">
    <text evidence="3">The sequence shown here is derived from an EMBL/GenBank/DDBJ whole genome shotgun (WGS) entry which is preliminary data.</text>
</comment>
<dbReference type="EMBL" id="SDMP01000013">
    <property type="protein sequence ID" value="RYR18702.1"/>
    <property type="molecule type" value="Genomic_DNA"/>
</dbReference>
<dbReference type="STRING" id="3818.A0A444ZXE9"/>
<accession>A0A444ZXE9</accession>
<dbReference type="PANTHER" id="PTHR35218:SF9">
    <property type="entry name" value="ENDONUCLEASE_EXONUCLEASE_PHOSPHATASE DOMAIN-CONTAINING PROTEIN"/>
    <property type="match status" value="1"/>
</dbReference>
<gene>
    <name evidence="3" type="ORF">Ahy_B03g063314</name>
</gene>
<reference evidence="3 4" key="1">
    <citation type="submission" date="2019-01" db="EMBL/GenBank/DDBJ databases">
        <title>Sequencing of cultivated peanut Arachis hypogaea provides insights into genome evolution and oil improvement.</title>
        <authorList>
            <person name="Chen X."/>
        </authorList>
    </citation>
    <scope>NUCLEOTIDE SEQUENCE [LARGE SCALE GENOMIC DNA]</scope>
    <source>
        <strain evidence="4">cv. Fuhuasheng</strain>
        <tissue evidence="3">Leaves</tissue>
    </source>
</reference>
<evidence type="ECO:0000256" key="1">
    <source>
        <dbReference type="SAM" id="MobiDB-lite"/>
    </source>
</evidence>
<keyword evidence="4" id="KW-1185">Reference proteome</keyword>
<dbReference type="InterPro" id="IPR036691">
    <property type="entry name" value="Endo/exonu/phosph_ase_sf"/>
</dbReference>
<evidence type="ECO:0000259" key="2">
    <source>
        <dbReference type="Pfam" id="PF03372"/>
    </source>
</evidence>
<dbReference type="AlphaFoldDB" id="A0A444ZXE9"/>
<dbReference type="InterPro" id="IPR005135">
    <property type="entry name" value="Endo/exonuclease/phosphatase"/>
</dbReference>
<feature type="domain" description="Endonuclease/exonuclease/phosphatase" evidence="2">
    <location>
        <begin position="5"/>
        <end position="220"/>
    </location>
</feature>
<sequence length="312" mass="36628">MNILAWNIRGVANDATIQTLKELRRQHKPDITLLFETRCSGARALEVISTLGFKFYFIEEANGFSGGIWALWENSNLKMQVIEKFNQCIHLKIEYSGEKVWTLSAVYASPQENLRKIFFENLKDFSKRNKDPWMLIGDFNEIKNEGEKKGGRQVDMHACRRFRDWMDDCKLLDLGFVGTRFTWKGGQRVGLDRVFKRLDRAISTSSWRTLFGDARIEVLPRVNSDHHPLLAVLRPEQFDGGEKPFRFEAMWSIHPDFFQFISGSWDRKRWLPGALKELAVNLKRWNRNKEKGDLEQTERNSKSNRLWEESFS</sequence>